<evidence type="ECO:0000256" key="4">
    <source>
        <dbReference type="ARBA" id="ARBA00022840"/>
    </source>
</evidence>
<name>A0A095T0P9_9GAMM</name>
<dbReference type="SMART" id="SM00490">
    <property type="entry name" value="HELICc"/>
    <property type="match status" value="1"/>
</dbReference>
<dbReference type="FunFam" id="3.40.50.300:FF:002125">
    <property type="entry name" value="ATP-dependent helicase HrpB"/>
    <property type="match status" value="1"/>
</dbReference>
<dbReference type="STRING" id="642227.HA49_18890"/>
<dbReference type="Proteomes" id="UP000029577">
    <property type="component" value="Unassembled WGS sequence"/>
</dbReference>
<dbReference type="PANTHER" id="PTHR43519">
    <property type="entry name" value="ATP-DEPENDENT RNA HELICASE HRPB"/>
    <property type="match status" value="1"/>
</dbReference>
<dbReference type="InterPro" id="IPR011545">
    <property type="entry name" value="DEAD/DEAH_box_helicase_dom"/>
</dbReference>
<protein>
    <submittedName>
        <fullName evidence="8">ATP-dependent helicase HrpB</fullName>
    </submittedName>
</protein>
<dbReference type="Pfam" id="PF24473">
    <property type="entry name" value="CON_HrpB"/>
    <property type="match status" value="1"/>
</dbReference>
<sequence length="824" mass="91471">MNTACREFYLLPLPVSDVLDELSTALKNAARVLLIAPPGAGKSTWLPLQLLAQMPSHGRILLLEPRRLAARNVARRLAETLNEPVGKTVGYRMRGESRSGPETRLEVVTEGILTRMLQHDPELTGVSLVILDEFHERSLQADFALALLLDVQQSLRDDLKVLLMSATLDHQRLSALLPEAPVIISEGRSYPVERRYISLSARLPFPDAVAREAAQLLKEHPGSMLIFLPGEREILAVKQQLTARLSSDTDVFPLYGAMSLTDQQQAISPSLPGRRKVVLATNIAETSLTIDGIRLVVDSGLERAVRYDNKSGLSLLQTQRISQASMVQRAGRAGRLEPGICWHLLSQEQADRAAAVSEAEILNSDLSALMLDVLYWGCRELSQLQWLDLPPASRQAAALRQLQQLGAVDQRNQLTSLGRKMATAGTEPRLAAILCAAYQSASAMATACLLVAILEDPPRNSSSDLLSLFLHPQTQWVIRARSLQQRSGIEGGRVDDALLPELLMAGFSDQLARQRDQSGRYLMAKGTGASVAALDPLARYEWLLVLRLSFGPQQTEARIRLAMPVDIAELTRQCPDLIEERDDVEWDEEKGILRVRRQQAIGALILTSRPGSRPEAPVLHQAMLRWIRSKGLSVLPWTPPALQLRARLSCAGQWLAEESWPSVTDQALLETLEQWLLPEMVAVTDARTFNSINISAALLHLITWSQRQRLDSELPTHYTVPTGSRILIRYDTEQPPVLAVRMQEMFGEAHTPVIAGGRIPLLLELLSPAMRPLQVTRDLAGFWQGAYREVQKEMKGRYPKHPWPDSPATALPTRRSKKFSPGQL</sequence>
<reference evidence="8" key="1">
    <citation type="submission" date="2014-12" db="EMBL/GenBank/DDBJ databases">
        <title>The draft genome of the Tatumella morbirosei type strain, LMG23360T isolated from pineapple rot.</title>
        <authorList>
            <person name="Smits T.H."/>
            <person name="Palmer M."/>
            <person name="Venter S.N."/>
            <person name="Duffy B."/>
            <person name="Steenkamp E.T."/>
            <person name="Chan W.Y."/>
            <person name="Coutinho T.A."/>
            <person name="Coetzee M.P."/>
            <person name="De Maayer P."/>
        </authorList>
    </citation>
    <scope>NUCLEOTIDE SEQUENCE [LARGE SCALE GENOMIC DNA]</scope>
    <source>
        <strain evidence="8">LMG 23360</strain>
    </source>
</reference>
<dbReference type="GO" id="GO:0005524">
    <property type="term" value="F:ATP binding"/>
    <property type="evidence" value="ECO:0007669"/>
    <property type="project" value="UniProtKB-KW"/>
</dbReference>
<keyword evidence="4" id="KW-0067">ATP-binding</keyword>
<dbReference type="InterPro" id="IPR056329">
    <property type="entry name" value="CON_HrpB"/>
</dbReference>
<evidence type="ECO:0000313" key="8">
    <source>
        <dbReference type="EMBL" id="KGD70506.2"/>
    </source>
</evidence>
<dbReference type="CDD" id="cd18791">
    <property type="entry name" value="SF2_C_RHA"/>
    <property type="match status" value="1"/>
</dbReference>
<dbReference type="AlphaFoldDB" id="A0A095T0P9"/>
<dbReference type="InterPro" id="IPR027417">
    <property type="entry name" value="P-loop_NTPase"/>
</dbReference>
<evidence type="ECO:0000259" key="7">
    <source>
        <dbReference type="PROSITE" id="PS51194"/>
    </source>
</evidence>
<evidence type="ECO:0000259" key="6">
    <source>
        <dbReference type="PROSITE" id="PS51192"/>
    </source>
</evidence>
<dbReference type="Gene3D" id="3.40.50.300">
    <property type="entry name" value="P-loop containing nucleotide triphosphate hydrolases"/>
    <property type="match status" value="2"/>
</dbReference>
<dbReference type="InterPro" id="IPR001650">
    <property type="entry name" value="Helicase_C-like"/>
</dbReference>
<dbReference type="NCBIfam" id="TIGR01970">
    <property type="entry name" value="DEAH_box_HrpB"/>
    <property type="match status" value="1"/>
</dbReference>
<dbReference type="GO" id="GO:0003676">
    <property type="term" value="F:nucleic acid binding"/>
    <property type="evidence" value="ECO:0007669"/>
    <property type="project" value="InterPro"/>
</dbReference>
<dbReference type="GO" id="GO:0004386">
    <property type="term" value="F:helicase activity"/>
    <property type="evidence" value="ECO:0007669"/>
    <property type="project" value="UniProtKB-KW"/>
</dbReference>
<proteinExistence type="predicted"/>
<dbReference type="InterPro" id="IPR007502">
    <property type="entry name" value="Helicase-assoc_dom"/>
</dbReference>
<dbReference type="InterPro" id="IPR013689">
    <property type="entry name" value="RNA_helicase_ATP-dep_HrpB_C"/>
</dbReference>
<dbReference type="SMART" id="SM00847">
    <property type="entry name" value="HA2"/>
    <property type="match status" value="1"/>
</dbReference>
<dbReference type="InterPro" id="IPR048333">
    <property type="entry name" value="HA2_WH"/>
</dbReference>
<dbReference type="GO" id="GO:0016787">
    <property type="term" value="F:hydrolase activity"/>
    <property type="evidence" value="ECO:0007669"/>
    <property type="project" value="UniProtKB-KW"/>
</dbReference>
<dbReference type="Pfam" id="PF00270">
    <property type="entry name" value="DEAD"/>
    <property type="match status" value="1"/>
</dbReference>
<feature type="region of interest" description="Disordered" evidence="5">
    <location>
        <begin position="795"/>
        <end position="824"/>
    </location>
</feature>
<dbReference type="SUPFAM" id="SSF52540">
    <property type="entry name" value="P-loop containing nucleoside triphosphate hydrolases"/>
    <property type="match status" value="1"/>
</dbReference>
<dbReference type="InterPro" id="IPR010225">
    <property type="entry name" value="HrpB"/>
</dbReference>
<accession>A0A095T0P9</accession>
<keyword evidence="3 8" id="KW-0347">Helicase</keyword>
<dbReference type="PROSITE" id="PS51192">
    <property type="entry name" value="HELICASE_ATP_BIND_1"/>
    <property type="match status" value="1"/>
</dbReference>
<feature type="domain" description="Helicase C-terminal" evidence="7">
    <location>
        <begin position="212"/>
        <end position="377"/>
    </location>
</feature>
<evidence type="ECO:0000256" key="5">
    <source>
        <dbReference type="SAM" id="MobiDB-lite"/>
    </source>
</evidence>
<dbReference type="SMART" id="SM00487">
    <property type="entry name" value="DEXDc"/>
    <property type="match status" value="1"/>
</dbReference>
<keyword evidence="2" id="KW-0378">Hydrolase</keyword>
<feature type="domain" description="Helicase ATP-binding" evidence="6">
    <location>
        <begin position="23"/>
        <end position="186"/>
    </location>
</feature>
<dbReference type="InterPro" id="IPR049614">
    <property type="entry name" value="HrpB_DEXH"/>
</dbReference>
<dbReference type="eggNOG" id="COG1643">
    <property type="taxonomic scope" value="Bacteria"/>
</dbReference>
<dbReference type="EMBL" id="JPKR02000003">
    <property type="protein sequence ID" value="KGD70506.2"/>
    <property type="molecule type" value="Genomic_DNA"/>
</dbReference>
<dbReference type="Pfam" id="PF08482">
    <property type="entry name" value="HrpB_C"/>
    <property type="match status" value="1"/>
</dbReference>
<dbReference type="NCBIfam" id="NF008662">
    <property type="entry name" value="PRK11664.1"/>
    <property type="match status" value="1"/>
</dbReference>
<evidence type="ECO:0000256" key="3">
    <source>
        <dbReference type="ARBA" id="ARBA00022806"/>
    </source>
</evidence>
<evidence type="ECO:0000313" key="9">
    <source>
        <dbReference type="Proteomes" id="UP000029577"/>
    </source>
</evidence>
<evidence type="ECO:0000256" key="1">
    <source>
        <dbReference type="ARBA" id="ARBA00022741"/>
    </source>
</evidence>
<dbReference type="PROSITE" id="PS51194">
    <property type="entry name" value="HELICASE_CTER"/>
    <property type="match status" value="1"/>
</dbReference>
<comment type="caution">
    <text evidence="8">The sequence shown here is derived from an EMBL/GenBank/DDBJ whole genome shotgun (WGS) entry which is preliminary data.</text>
</comment>
<dbReference type="CDD" id="cd17990">
    <property type="entry name" value="DEXHc_HrpB"/>
    <property type="match status" value="1"/>
</dbReference>
<dbReference type="InterPro" id="IPR014001">
    <property type="entry name" value="Helicase_ATP-bd"/>
</dbReference>
<keyword evidence="1" id="KW-0547">Nucleotide-binding</keyword>
<dbReference type="Pfam" id="PF04408">
    <property type="entry name" value="WHD_HA2"/>
    <property type="match status" value="1"/>
</dbReference>
<keyword evidence="9" id="KW-1185">Reference proteome</keyword>
<dbReference type="PIRSF" id="PIRSF005496">
    <property type="entry name" value="ATP_hel_hrpB"/>
    <property type="match status" value="1"/>
</dbReference>
<dbReference type="Gene3D" id="1.20.120.1080">
    <property type="match status" value="1"/>
</dbReference>
<gene>
    <name evidence="8" type="ORF">HA49_18890</name>
</gene>
<evidence type="ECO:0000256" key="2">
    <source>
        <dbReference type="ARBA" id="ARBA00022801"/>
    </source>
</evidence>
<dbReference type="PANTHER" id="PTHR43519:SF1">
    <property type="entry name" value="ATP-DEPENDENT RNA HELICASE HRPB"/>
    <property type="match status" value="1"/>
</dbReference>
<dbReference type="Pfam" id="PF00271">
    <property type="entry name" value="Helicase_C"/>
    <property type="match status" value="1"/>
</dbReference>
<organism evidence="8 9">
    <name type="scientific">Tatumella morbirosei</name>
    <dbReference type="NCBI Taxonomy" id="642227"/>
    <lineage>
        <taxon>Bacteria</taxon>
        <taxon>Pseudomonadati</taxon>
        <taxon>Pseudomonadota</taxon>
        <taxon>Gammaproteobacteria</taxon>
        <taxon>Enterobacterales</taxon>
        <taxon>Erwiniaceae</taxon>
        <taxon>Tatumella</taxon>
    </lineage>
</organism>